<sequence>MAEIARGETLPTEATTSAAPETGPTGAGREAGLAAHASEIVNDPDIAVNAEIDVDRTESSSSGQESEERENDSDRRDTPPGETAPSGERTPAATNNGQPLDRHPDKDSAIDFATAGNALRAQAARYRALTSHWQAITPGAPLKPGDRGPRVAQLRRLLQQYGDYTGQPGPLTAGGVDRQRFDAGLQLAVESYQRRHGMEVTGRVDRSTLKELAKPPQELARLLELNAERWDQLPAAPGNRYILVNVPDYQLQLVDRRKVVLSMKTVVGKSSKRTPEMTTRVVSVVFNPTWTVPRSILLTDLLPKARNNPEAMHKRGYRVVKYGTNTTTPISEESIESAASGKATLRQISGPGNTLGRVKFVIPNKQAIFLHDTQAQSLFEHRHRAFSHGCIRLQQPEELAYALLTAQGWDRTQVAQAATGDESLTIKVENPPRLFITYLTAWVDALGRVQFRPDIYHRDQ</sequence>
<protein>
    <submittedName>
        <fullName evidence="10">Murein L,D-transpeptidase</fullName>
    </submittedName>
</protein>
<feature type="active site" description="Nucleophile" evidence="7">
    <location>
        <position position="390"/>
    </location>
</feature>
<evidence type="ECO:0000256" key="6">
    <source>
        <dbReference type="ARBA" id="ARBA00023316"/>
    </source>
</evidence>
<gene>
    <name evidence="10" type="ORF">FDY93_10590</name>
</gene>
<comment type="similarity">
    <text evidence="2">Belongs to the YkuD family.</text>
</comment>
<evidence type="ECO:0000256" key="2">
    <source>
        <dbReference type="ARBA" id="ARBA00005992"/>
    </source>
</evidence>
<evidence type="ECO:0000259" key="9">
    <source>
        <dbReference type="PROSITE" id="PS52029"/>
    </source>
</evidence>
<keyword evidence="3" id="KW-0808">Transferase</keyword>
<evidence type="ECO:0000256" key="7">
    <source>
        <dbReference type="PROSITE-ProRule" id="PRU01373"/>
    </source>
</evidence>
<dbReference type="InterPro" id="IPR036366">
    <property type="entry name" value="PGBDSf"/>
</dbReference>
<keyword evidence="4 7" id="KW-0133">Cell shape</keyword>
<dbReference type="SUPFAM" id="SSF141523">
    <property type="entry name" value="L,D-transpeptidase catalytic domain-like"/>
    <property type="match status" value="1"/>
</dbReference>
<dbReference type="InterPro" id="IPR005490">
    <property type="entry name" value="LD_TPept_cat_dom"/>
</dbReference>
<feature type="region of interest" description="Disordered" evidence="8">
    <location>
        <begin position="1"/>
        <end position="108"/>
    </location>
</feature>
<dbReference type="InterPro" id="IPR038063">
    <property type="entry name" value="Transpep_catalytic_dom"/>
</dbReference>
<dbReference type="SUPFAM" id="SSF47090">
    <property type="entry name" value="PGBD-like"/>
    <property type="match status" value="1"/>
</dbReference>
<dbReference type="Gene3D" id="2.40.440.10">
    <property type="entry name" value="L,D-transpeptidase catalytic domain-like"/>
    <property type="match status" value="1"/>
</dbReference>
<evidence type="ECO:0000256" key="3">
    <source>
        <dbReference type="ARBA" id="ARBA00022679"/>
    </source>
</evidence>
<dbReference type="InterPro" id="IPR036365">
    <property type="entry name" value="PGBD-like_sf"/>
</dbReference>
<dbReference type="PROSITE" id="PS52029">
    <property type="entry name" value="LD_TPASE"/>
    <property type="match status" value="1"/>
</dbReference>
<dbReference type="Pfam" id="PF03734">
    <property type="entry name" value="YkuD"/>
    <property type="match status" value="1"/>
</dbReference>
<reference evidence="10 11" key="1">
    <citation type="submission" date="2019-05" db="EMBL/GenBank/DDBJ databases">
        <title>Microbulbifer harenosus sp. nov., an alginate-degrading bacterium isolated from coastal sand.</title>
        <authorList>
            <person name="Huang H."/>
            <person name="Mo K."/>
            <person name="Bao S."/>
        </authorList>
    </citation>
    <scope>NUCLEOTIDE SEQUENCE [LARGE SCALE GENOMIC DNA]</scope>
    <source>
        <strain evidence="10 11">HB161719</strain>
    </source>
</reference>
<keyword evidence="5 7" id="KW-0573">Peptidoglycan synthesis</keyword>
<organism evidence="10 11">
    <name type="scientific">Microbulbifer harenosus</name>
    <dbReference type="NCBI Taxonomy" id="2576840"/>
    <lineage>
        <taxon>Bacteria</taxon>
        <taxon>Pseudomonadati</taxon>
        <taxon>Pseudomonadota</taxon>
        <taxon>Gammaproteobacteria</taxon>
        <taxon>Cellvibrionales</taxon>
        <taxon>Microbulbiferaceae</taxon>
        <taxon>Microbulbifer</taxon>
    </lineage>
</organism>
<dbReference type="PANTHER" id="PTHR41533">
    <property type="entry name" value="L,D-TRANSPEPTIDASE HI_1667-RELATED"/>
    <property type="match status" value="1"/>
</dbReference>
<evidence type="ECO:0000256" key="5">
    <source>
        <dbReference type="ARBA" id="ARBA00022984"/>
    </source>
</evidence>
<keyword evidence="6 7" id="KW-0961">Cell wall biogenesis/degradation</keyword>
<feature type="active site" description="Proton donor/acceptor" evidence="7">
    <location>
        <position position="371"/>
    </location>
</feature>
<dbReference type="Proteomes" id="UP000306791">
    <property type="component" value="Unassembled WGS sequence"/>
</dbReference>
<evidence type="ECO:0000256" key="1">
    <source>
        <dbReference type="ARBA" id="ARBA00004752"/>
    </source>
</evidence>
<feature type="domain" description="L,D-TPase catalytic" evidence="9">
    <location>
        <begin position="240"/>
        <end position="417"/>
    </location>
</feature>
<evidence type="ECO:0000256" key="4">
    <source>
        <dbReference type="ARBA" id="ARBA00022960"/>
    </source>
</evidence>
<evidence type="ECO:0000256" key="8">
    <source>
        <dbReference type="SAM" id="MobiDB-lite"/>
    </source>
</evidence>
<proteinExistence type="inferred from homology"/>
<accession>A0ABY2UHT0</accession>
<evidence type="ECO:0000313" key="11">
    <source>
        <dbReference type="Proteomes" id="UP000306791"/>
    </source>
</evidence>
<comment type="caution">
    <text evidence="10">The sequence shown here is derived from an EMBL/GenBank/DDBJ whole genome shotgun (WGS) entry which is preliminary data.</text>
</comment>
<dbReference type="InterPro" id="IPR052905">
    <property type="entry name" value="LD-transpeptidase_YkuD-like"/>
</dbReference>
<comment type="pathway">
    <text evidence="1 7">Cell wall biogenesis; peptidoglycan biosynthesis.</text>
</comment>
<name>A0ABY2UHT0_9GAMM</name>
<evidence type="ECO:0000313" key="10">
    <source>
        <dbReference type="EMBL" id="TLM77427.1"/>
    </source>
</evidence>
<feature type="compositionally biased region" description="Low complexity" evidence="8">
    <location>
        <begin position="8"/>
        <end position="28"/>
    </location>
</feature>
<dbReference type="CDD" id="cd16913">
    <property type="entry name" value="YkuD_like"/>
    <property type="match status" value="1"/>
</dbReference>
<dbReference type="InterPro" id="IPR002477">
    <property type="entry name" value="Peptidoglycan-bd-like"/>
</dbReference>
<dbReference type="PANTHER" id="PTHR41533:SF2">
    <property type="entry name" value="BLR7131 PROTEIN"/>
    <property type="match status" value="1"/>
</dbReference>
<dbReference type="Gene3D" id="1.10.101.10">
    <property type="entry name" value="PGBD-like superfamily/PGBD"/>
    <property type="match status" value="1"/>
</dbReference>
<dbReference type="Pfam" id="PF01471">
    <property type="entry name" value="PG_binding_1"/>
    <property type="match status" value="1"/>
</dbReference>
<keyword evidence="11" id="KW-1185">Reference proteome</keyword>
<dbReference type="EMBL" id="VANI01000010">
    <property type="protein sequence ID" value="TLM77427.1"/>
    <property type="molecule type" value="Genomic_DNA"/>
</dbReference>